<dbReference type="InterPro" id="IPR049739">
    <property type="entry name" value="YraL-like"/>
</dbReference>
<sequence length="88" mass="10316">MSYINANKILPEKLLKELQQYVQGETIYIPKTKNNFQKWGTCSGGRQKINERNTSMKNDFKNGKTVYQLAEQHFLSIETVKKIIYTKN</sequence>
<accession>A0ABU8H8K5</accession>
<keyword evidence="2" id="KW-1185">Reference proteome</keyword>
<organism evidence="1 2">
    <name type="scientific">Bacillus spongiae</name>
    <dbReference type="NCBI Taxonomy" id="2683610"/>
    <lineage>
        <taxon>Bacteria</taxon>
        <taxon>Bacillati</taxon>
        <taxon>Bacillota</taxon>
        <taxon>Bacilli</taxon>
        <taxon>Bacillales</taxon>
        <taxon>Bacillaceae</taxon>
        <taxon>Bacillus</taxon>
    </lineage>
</organism>
<dbReference type="SUPFAM" id="SSF46689">
    <property type="entry name" value="Homeodomain-like"/>
    <property type="match status" value="1"/>
</dbReference>
<reference evidence="1 2" key="1">
    <citation type="journal article" date="2018" name="J. Microbiol.">
        <title>Bacillus spongiae sp. nov., isolated from sponge of Jeju Island.</title>
        <authorList>
            <person name="Lee G.E."/>
            <person name="Im W.T."/>
            <person name="Park J.S."/>
        </authorList>
    </citation>
    <scope>NUCLEOTIDE SEQUENCE [LARGE SCALE GENOMIC DNA]</scope>
    <source>
        <strain evidence="1 2">135PIL107-10</strain>
    </source>
</reference>
<dbReference type="PANTHER" id="PTHR37812:SF1">
    <property type="entry name" value="MU-LIKE PROPHAGE FLUMU PROTEIN C"/>
    <property type="match status" value="1"/>
</dbReference>
<dbReference type="NCBIfam" id="NF040785">
    <property type="entry name" value="CD3324_fam"/>
    <property type="match status" value="1"/>
</dbReference>
<dbReference type="InterPro" id="IPR052411">
    <property type="entry name" value="c-mor_Regulatory_Protein"/>
</dbReference>
<dbReference type="RefSeq" id="WP_336584942.1">
    <property type="nucleotide sequence ID" value="NZ_JBBAXC010000001.1"/>
</dbReference>
<name>A0ABU8H8K5_9BACI</name>
<dbReference type="EMBL" id="JBBAXC010000001">
    <property type="protein sequence ID" value="MEI5905524.1"/>
    <property type="molecule type" value="Genomic_DNA"/>
</dbReference>
<dbReference type="InterPro" id="IPR009057">
    <property type="entry name" value="Homeodomain-like_sf"/>
</dbReference>
<comment type="caution">
    <text evidence="1">The sequence shown here is derived from an EMBL/GenBank/DDBJ whole genome shotgun (WGS) entry which is preliminary data.</text>
</comment>
<protein>
    <submittedName>
        <fullName evidence="1">CD3324 family protein</fullName>
    </submittedName>
</protein>
<dbReference type="Proteomes" id="UP001312865">
    <property type="component" value="Unassembled WGS sequence"/>
</dbReference>
<proteinExistence type="predicted"/>
<evidence type="ECO:0000313" key="2">
    <source>
        <dbReference type="Proteomes" id="UP001312865"/>
    </source>
</evidence>
<dbReference type="PANTHER" id="PTHR37812">
    <property type="entry name" value="MU-LIKE PROPHAGE FLUMU PROTEIN C"/>
    <property type="match status" value="1"/>
</dbReference>
<evidence type="ECO:0000313" key="1">
    <source>
        <dbReference type="EMBL" id="MEI5905524.1"/>
    </source>
</evidence>
<gene>
    <name evidence="1" type="ORF">WAK64_00405</name>
</gene>